<sequence>MRLGKEVHLWSVLPAGTLLPLQFLPIVRRKNIKFHRYTGRLLFVTLLLGNTCALGIAHNSFGGTLETRVWVYTLGTMVFLALFKSWTAIRQNKIASHRIWAIRTWGWVGCVRSSPCVS</sequence>
<keyword evidence="3" id="KW-1185">Reference proteome</keyword>
<name>A0A5N6JSP9_MONLA</name>
<keyword evidence="1" id="KW-1133">Transmembrane helix</keyword>
<evidence type="ECO:0000313" key="2">
    <source>
        <dbReference type="EMBL" id="KAB8291180.1"/>
    </source>
</evidence>
<organism evidence="2 3">
    <name type="scientific">Monilinia laxa</name>
    <name type="common">Brown rot fungus</name>
    <name type="synonym">Sclerotinia laxa</name>
    <dbReference type="NCBI Taxonomy" id="61186"/>
    <lineage>
        <taxon>Eukaryota</taxon>
        <taxon>Fungi</taxon>
        <taxon>Dikarya</taxon>
        <taxon>Ascomycota</taxon>
        <taxon>Pezizomycotina</taxon>
        <taxon>Leotiomycetes</taxon>
        <taxon>Helotiales</taxon>
        <taxon>Sclerotiniaceae</taxon>
        <taxon>Monilinia</taxon>
    </lineage>
</organism>
<dbReference type="Pfam" id="PF10067">
    <property type="entry name" value="DUF2306"/>
    <property type="match status" value="1"/>
</dbReference>
<feature type="transmembrane region" description="Helical" evidence="1">
    <location>
        <begin position="39"/>
        <end position="57"/>
    </location>
</feature>
<dbReference type="EMBL" id="VIGI01000015">
    <property type="protein sequence ID" value="KAB8291180.1"/>
    <property type="molecule type" value="Genomic_DNA"/>
</dbReference>
<evidence type="ECO:0008006" key="4">
    <source>
        <dbReference type="Google" id="ProtNLM"/>
    </source>
</evidence>
<feature type="transmembrane region" description="Helical" evidence="1">
    <location>
        <begin position="69"/>
        <end position="89"/>
    </location>
</feature>
<keyword evidence="1" id="KW-0812">Transmembrane</keyword>
<comment type="caution">
    <text evidence="2">The sequence shown here is derived from an EMBL/GenBank/DDBJ whole genome shotgun (WGS) entry which is preliminary data.</text>
</comment>
<dbReference type="Proteomes" id="UP000326757">
    <property type="component" value="Unassembled WGS sequence"/>
</dbReference>
<keyword evidence="1" id="KW-0472">Membrane</keyword>
<gene>
    <name evidence="2" type="ORF">EYC80_009868</name>
</gene>
<evidence type="ECO:0000313" key="3">
    <source>
        <dbReference type="Proteomes" id="UP000326757"/>
    </source>
</evidence>
<accession>A0A5N6JSP9</accession>
<dbReference type="OrthoDB" id="193478at2759"/>
<reference evidence="2 3" key="1">
    <citation type="submission" date="2019-06" db="EMBL/GenBank/DDBJ databases">
        <title>Genome Sequence of the Brown Rot Fungal Pathogen Monilinia laxa.</title>
        <authorList>
            <person name="De Miccolis Angelini R.M."/>
            <person name="Landi L."/>
            <person name="Abate D."/>
            <person name="Pollastro S."/>
            <person name="Romanazzi G."/>
            <person name="Faretra F."/>
        </authorList>
    </citation>
    <scope>NUCLEOTIDE SEQUENCE [LARGE SCALE GENOMIC DNA]</scope>
    <source>
        <strain evidence="2 3">Mlax316</strain>
    </source>
</reference>
<dbReference type="AlphaFoldDB" id="A0A5N6JSP9"/>
<evidence type="ECO:0000256" key="1">
    <source>
        <dbReference type="SAM" id="Phobius"/>
    </source>
</evidence>
<feature type="transmembrane region" description="Helical" evidence="1">
    <location>
        <begin position="7"/>
        <end position="27"/>
    </location>
</feature>
<proteinExistence type="predicted"/>
<dbReference type="InterPro" id="IPR018750">
    <property type="entry name" value="DUF2306_membrane"/>
</dbReference>
<protein>
    <recommendedName>
        <fullName evidence="4">DUF2306 domain-containing protein</fullName>
    </recommendedName>
</protein>